<keyword evidence="1" id="KW-0812">Transmembrane</keyword>
<reference evidence="2 3" key="1">
    <citation type="submission" date="2024-02" db="EMBL/GenBank/DDBJ databases">
        <title>A nitrogen-fixing paenibacillus bacterium.</title>
        <authorList>
            <person name="Zhang W.L."/>
            <person name="Chen S.F."/>
        </authorList>
    </citation>
    <scope>NUCLEOTIDE SEQUENCE [LARGE SCALE GENOMIC DNA]</scope>
    <source>
        <strain evidence="2 3">M1</strain>
    </source>
</reference>
<keyword evidence="1" id="KW-0472">Membrane</keyword>
<comment type="caution">
    <text evidence="2">The sequence shown here is derived from an EMBL/GenBank/DDBJ whole genome shotgun (WGS) entry which is preliminary data.</text>
</comment>
<dbReference type="RefSeq" id="WP_331844486.1">
    <property type="nucleotide sequence ID" value="NZ_JAZHPZ010000001.1"/>
</dbReference>
<protein>
    <submittedName>
        <fullName evidence="2">Uncharacterized protein</fullName>
    </submittedName>
</protein>
<gene>
    <name evidence="2" type="ORF">V3851_00230</name>
</gene>
<proteinExistence type="predicted"/>
<keyword evidence="3" id="KW-1185">Reference proteome</keyword>
<dbReference type="Proteomes" id="UP001306950">
    <property type="component" value="Unassembled WGS sequence"/>
</dbReference>
<sequence>MIWIGLMYVLIMAYDWNYQRKQKSKRRERWIVLVITFCLLVMSIAQYRLHKHWNVATMTHDMVTSVMRMLGAS</sequence>
<evidence type="ECO:0000256" key="1">
    <source>
        <dbReference type="SAM" id="Phobius"/>
    </source>
</evidence>
<organism evidence="2 3">
    <name type="scientific">Paenibacillus haidiansis</name>
    <dbReference type="NCBI Taxonomy" id="1574488"/>
    <lineage>
        <taxon>Bacteria</taxon>
        <taxon>Bacillati</taxon>
        <taxon>Bacillota</taxon>
        <taxon>Bacilli</taxon>
        <taxon>Bacillales</taxon>
        <taxon>Paenibacillaceae</taxon>
        <taxon>Paenibacillus</taxon>
    </lineage>
</organism>
<evidence type="ECO:0000313" key="2">
    <source>
        <dbReference type="EMBL" id="MEF2964240.1"/>
    </source>
</evidence>
<dbReference type="EMBL" id="JAZHPZ010000001">
    <property type="protein sequence ID" value="MEF2964240.1"/>
    <property type="molecule type" value="Genomic_DNA"/>
</dbReference>
<keyword evidence="1" id="KW-1133">Transmembrane helix</keyword>
<name>A0ABU7VKE9_9BACL</name>
<evidence type="ECO:0000313" key="3">
    <source>
        <dbReference type="Proteomes" id="UP001306950"/>
    </source>
</evidence>
<accession>A0ABU7VKE9</accession>
<feature type="transmembrane region" description="Helical" evidence="1">
    <location>
        <begin position="30"/>
        <end position="49"/>
    </location>
</feature>